<feature type="region of interest" description="Disordered" evidence="1">
    <location>
        <begin position="200"/>
        <end position="226"/>
    </location>
</feature>
<dbReference type="EMBL" id="CP099428">
    <property type="protein sequence ID" value="USW58408.1"/>
    <property type="molecule type" value="Genomic_DNA"/>
</dbReference>
<sequence>MALHTLDLGRLDLVSTTSRLGLQLTSIAQVRTSDHPNVGPDSSLESSDSSSWASLARIFHIDIKILGLPEHMLTDQRNLHERLAVVLCDLPLWQQLQLHLSAKYTTLQSSSSTICLRIHLNHATDDLNGATRNVHKLAQDVPHHDIEPPDGIRKTELHTVALRMSFDTTSDCKRRKGAEFFRDKCVKQVSDHAMHRFTGVDSTINTPHDSIHATKSRRTRTTPERTTASARYAHLDAEPMPLDLNGPQLKNGTGLPLQSLTRCFSTSDIDMSSSRRCEDGVVDLLAAGLHYAIATPTKRSLDHVEVAGREAFKQLGDIWPEIFQPGYMESIASRAVFLPTITHALTQTCFYEARSMALRSKFNEVIRRQSTLRYQPSSANIIQDLCSSRLWNLMQHGLRSGRPSSRIIATRRANVASLNTSIDTEFAIASVTAELVGDSEDLMDRADAGQSVDELMLDLDELHESGMIYMTACSSPADVQSGHADRTSSHLRARDGRGSDAEDDLLSLSGSVNSLTLEESGCLSMHSGLHLSGVSSPGTDLSREHE</sequence>
<evidence type="ECO:0000313" key="3">
    <source>
        <dbReference type="Proteomes" id="UP001056384"/>
    </source>
</evidence>
<evidence type="ECO:0000256" key="1">
    <source>
        <dbReference type="SAM" id="MobiDB-lite"/>
    </source>
</evidence>
<dbReference type="AlphaFoldDB" id="A0A9Q9B6L6"/>
<name>A0A9Q9B6L6_9PEZI</name>
<feature type="compositionally biased region" description="Basic and acidic residues" evidence="1">
    <location>
        <begin position="483"/>
        <end position="500"/>
    </location>
</feature>
<organism evidence="2 3">
    <name type="scientific">Septoria linicola</name>
    <dbReference type="NCBI Taxonomy" id="215465"/>
    <lineage>
        <taxon>Eukaryota</taxon>
        <taxon>Fungi</taxon>
        <taxon>Dikarya</taxon>
        <taxon>Ascomycota</taxon>
        <taxon>Pezizomycotina</taxon>
        <taxon>Dothideomycetes</taxon>
        <taxon>Dothideomycetidae</taxon>
        <taxon>Mycosphaerellales</taxon>
        <taxon>Mycosphaerellaceae</taxon>
        <taxon>Septoria</taxon>
    </lineage>
</organism>
<proteinExistence type="predicted"/>
<keyword evidence="3" id="KW-1185">Reference proteome</keyword>
<feature type="region of interest" description="Disordered" evidence="1">
    <location>
        <begin position="477"/>
        <end position="505"/>
    </location>
</feature>
<accession>A0A9Q9B6L6</accession>
<protein>
    <submittedName>
        <fullName evidence="2">Uncharacterized protein</fullName>
    </submittedName>
</protein>
<evidence type="ECO:0000313" key="2">
    <source>
        <dbReference type="EMBL" id="USW58408.1"/>
    </source>
</evidence>
<dbReference type="Proteomes" id="UP001056384">
    <property type="component" value="Chromosome 11"/>
</dbReference>
<gene>
    <name evidence="2" type="ORF">Slin15195_G117270</name>
</gene>
<reference evidence="2" key="1">
    <citation type="submission" date="2022-06" db="EMBL/GenBank/DDBJ databases">
        <title>Complete genome sequences of two strains of the flax pathogen Septoria linicola.</title>
        <authorList>
            <person name="Lapalu N."/>
            <person name="Simon A."/>
            <person name="Demenou B."/>
            <person name="Paumier D."/>
            <person name="Guillot M.-P."/>
            <person name="Gout L."/>
            <person name="Valade R."/>
        </authorList>
    </citation>
    <scope>NUCLEOTIDE SEQUENCE</scope>
    <source>
        <strain evidence="2">SE15195</strain>
    </source>
</reference>